<dbReference type="EMBL" id="SGPJ01000005">
    <property type="protein sequence ID" value="THH02532.1"/>
    <property type="molecule type" value="Genomic_DNA"/>
</dbReference>
<reference evidence="8 9" key="1">
    <citation type="submission" date="2019-02" db="EMBL/GenBank/DDBJ databases">
        <title>Genome sequencing of the rare red list fungi Phlebia centrifuga.</title>
        <authorList>
            <person name="Buettner E."/>
            <person name="Kellner H."/>
        </authorList>
    </citation>
    <scope>NUCLEOTIDE SEQUENCE [LARGE SCALE GENOMIC DNA]</scope>
    <source>
        <strain evidence="8 9">DSM 108282</strain>
    </source>
</reference>
<dbReference type="Pfam" id="PF11919">
    <property type="entry name" value="PSME4_C"/>
    <property type="match status" value="1"/>
</dbReference>
<accession>A0A4S4KUV0</accession>
<dbReference type="GO" id="GO:0005634">
    <property type="term" value="C:nucleus"/>
    <property type="evidence" value="ECO:0007669"/>
    <property type="project" value="TreeGrafter"/>
</dbReference>
<proteinExistence type="inferred from homology"/>
<keyword evidence="4" id="KW-0234">DNA repair</keyword>
<name>A0A4S4KUV0_9APHY</name>
<evidence type="ECO:0000259" key="6">
    <source>
        <dbReference type="Pfam" id="PF11919"/>
    </source>
</evidence>
<organism evidence="8 9">
    <name type="scientific">Hermanssonia centrifuga</name>
    <dbReference type="NCBI Taxonomy" id="98765"/>
    <lineage>
        <taxon>Eukaryota</taxon>
        <taxon>Fungi</taxon>
        <taxon>Dikarya</taxon>
        <taxon>Basidiomycota</taxon>
        <taxon>Agaricomycotina</taxon>
        <taxon>Agaricomycetes</taxon>
        <taxon>Polyporales</taxon>
        <taxon>Meruliaceae</taxon>
        <taxon>Hermanssonia</taxon>
    </lineage>
</organism>
<dbReference type="GO" id="GO:0005829">
    <property type="term" value="C:cytosol"/>
    <property type="evidence" value="ECO:0007669"/>
    <property type="project" value="TreeGrafter"/>
</dbReference>
<keyword evidence="2" id="KW-0677">Repeat</keyword>
<feature type="domain" description="Proteasome activator Blm10 middle HEAT repeats region" evidence="7">
    <location>
        <begin position="368"/>
        <end position="901"/>
    </location>
</feature>
<evidence type="ECO:0000256" key="4">
    <source>
        <dbReference type="ARBA" id="ARBA00023204"/>
    </source>
</evidence>
<dbReference type="Gene3D" id="1.25.10.10">
    <property type="entry name" value="Leucine-rich Repeat Variant"/>
    <property type="match status" value="1"/>
</dbReference>
<dbReference type="InterPro" id="IPR032430">
    <property type="entry name" value="Blm10_mid"/>
</dbReference>
<dbReference type="InterPro" id="IPR021843">
    <property type="entry name" value="PSME4_C"/>
</dbReference>
<dbReference type="GO" id="GO:0006281">
    <property type="term" value="P:DNA repair"/>
    <property type="evidence" value="ECO:0007669"/>
    <property type="project" value="UniProtKB-KW"/>
</dbReference>
<keyword evidence="3" id="KW-0227">DNA damage</keyword>
<dbReference type="Proteomes" id="UP000309038">
    <property type="component" value="Unassembled WGS sequence"/>
</dbReference>
<evidence type="ECO:0000256" key="2">
    <source>
        <dbReference type="ARBA" id="ARBA00022737"/>
    </source>
</evidence>
<dbReference type="InterPro" id="IPR035309">
    <property type="entry name" value="PSME4"/>
</dbReference>
<dbReference type="PANTHER" id="PTHR32170">
    <property type="entry name" value="PROTEASOME ACTIVATOR COMPLEX SUBUNIT 4"/>
    <property type="match status" value="1"/>
</dbReference>
<evidence type="ECO:0000256" key="5">
    <source>
        <dbReference type="SAM" id="MobiDB-lite"/>
    </source>
</evidence>
<protein>
    <recommendedName>
        <fullName evidence="10">Proteasome activator subunit 4</fullName>
    </recommendedName>
</protein>
<evidence type="ECO:0000259" key="7">
    <source>
        <dbReference type="Pfam" id="PF16507"/>
    </source>
</evidence>
<dbReference type="GO" id="GO:0016504">
    <property type="term" value="F:peptidase activator activity"/>
    <property type="evidence" value="ECO:0007669"/>
    <property type="project" value="InterPro"/>
</dbReference>
<dbReference type="GO" id="GO:0010499">
    <property type="term" value="P:proteasomal ubiquitin-independent protein catabolic process"/>
    <property type="evidence" value="ECO:0007669"/>
    <property type="project" value="TreeGrafter"/>
</dbReference>
<gene>
    <name evidence="8" type="ORF">EW026_g353</name>
</gene>
<dbReference type="InterPro" id="IPR016024">
    <property type="entry name" value="ARM-type_fold"/>
</dbReference>
<sequence length="1651" mass="185565">MSLQDMSVPDSPIDSGGMSPRHPAVDKQFATLQTYLNSLPYQCESYDEMLAQLEHIAGKIAICAKSRNWLTLTTWDGVLQCWLLMRYPIPKLARAKLARLYYELCLLPGIEPRVIRSWSDMLSRLLTSKPDQRPKLEPSELELPWKPLWRALQKELWPKRRLQNPSRNVVNVLLFVAAVSKRYYPASDTPDMLSTFIPMITQDTILTMVPVMASFLPFTGTELYLPTVFNLWKSFNSSIVNDWFLELCGDLAEEHITGQAGSAEWRDVGIWSEEQWTLLVGRTLGAMNVPVGSVRGASTTASAADQNADKQALRIKHSFNKSNSLAKIIVYSMCLDSPIRGESGSSDNSGVSTPQNGFIGGSRALDSLDKLITSTESYFHPSNHGHWTLSLTSFIHRLSAEFCKRWKEEQQPSCKIPVTRRLTPSIRRAFVTTLRTPVLLAMFSKDPFSSTFAQGALRAMALLEPGLVMPDLLERAYSGLEVVNETHRTTAVLSALAGAALPLVSEKVWLGGQKHIVPLLELCIPGIDLNDPMKTLCASLFIVSVVQHMKIGDLSIQQGGVPLSDAQAEEMMDINGHDHSQIPSGTDVGETVILSREEERTLARDSTAGFADWVVSLFRRILALYENLPEEGGKKNTTGGKMEEAVLKSLKGTLDILCLHLSDPLFDLVLQLVYDYGTTNAKSNAVRAFGQLVACLARVKPEQVIAKFLPYCISQIKEELKHGASSVRTTSTHTAIPSDTTLHWNMAILRGCLGYGGAALLKYREQFIELVSLLVDKTKSERGYTGTGRLISRILHTVASVYPINTRFMNTDKWDDPEFNRSHNIYWGSLYEAEDVKIEWHVPCPEEIDFVLEILDKIASPALDKVESLLTSAGKWDNVDRNDFCRYLHPVRSVWSGLPTIYREGPQDVKNPCFYEESEVEALLVTPLALKAGFVLEDPSDPRYQKVVAHRLRFGNVIHRASVALQQNLAGEDHIDAVISYFLRSTRFCLPMLLGALAKGTEPDRMKGALYILWNKGITSYALADAKFRGQFLDALLECQHQEKWRYIQMASQMLLNLIRRDSPPSPALARFFVTLSTSPHRTTRSTAHQAIVKITSHIKIRTYAKSTEEIWLDEWHSPLKIDLPIQDPSGFAEGIRKPFTDPDAVPFYVDKLNTGFLAWTPVVKAYQQVGHGPSAITWEAASQPALQAMREVVLDGKFFGQLIDLLGEESNKNPSTLKLRPENVNLMKSLTKMFEHEILEDIFPALEPVLTDSDRVYAHLKPDTLGFWEDAFNELLSERDSRRSLPIIDWLLALPLDFQGDSAFAMSKTLILFNLIVDCCWPYFEPMSDQYMAVFLANANTGYAEIRSHIAHNLVAIVNEQWRPSYSSLEAYYVACAESKDPLRVRNAKHFELVSQIATQLPIWRQERLPPPRVSQSQYDKVGLTMLQWIWTASHGAYPALMFPYILILLPEILRMSELNDSSELQKYSAAVLYVLSALTPPPSYVEVVADGFLAAIQSSDSWRVRLKALPTLLVFFYRNLMNIPNGVVSRMMDVLLECLSDENVERQSIIPLRDRFVKLARSTKLPPRRDPAYPQALRTLHSAILGICALIESFPYSVEAWLPPLTDVLAEHATDPIPISTTIRKCASEFKKVNRSLEMISTPSNFIPR</sequence>
<evidence type="ECO:0008006" key="10">
    <source>
        <dbReference type="Google" id="ProtNLM"/>
    </source>
</evidence>
<evidence type="ECO:0000256" key="1">
    <source>
        <dbReference type="ARBA" id="ARBA00005739"/>
    </source>
</evidence>
<dbReference type="GO" id="GO:0070628">
    <property type="term" value="F:proteasome binding"/>
    <property type="evidence" value="ECO:0007669"/>
    <property type="project" value="InterPro"/>
</dbReference>
<comment type="similarity">
    <text evidence="1">Belongs to the BLM10 family.</text>
</comment>
<dbReference type="SUPFAM" id="SSF48371">
    <property type="entry name" value="ARM repeat"/>
    <property type="match status" value="2"/>
</dbReference>
<comment type="caution">
    <text evidence="8">The sequence shown here is derived from an EMBL/GenBank/DDBJ whole genome shotgun (WGS) entry which is preliminary data.</text>
</comment>
<feature type="domain" description="Proteasome activator complex subunit 4 C-terminal" evidence="6">
    <location>
        <begin position="1581"/>
        <end position="1635"/>
    </location>
</feature>
<dbReference type="Pfam" id="PF16507">
    <property type="entry name" value="HEAT_PSME4_mid"/>
    <property type="match status" value="1"/>
</dbReference>
<feature type="region of interest" description="Disordered" evidence="5">
    <location>
        <begin position="1"/>
        <end position="20"/>
    </location>
</feature>
<dbReference type="InterPro" id="IPR011989">
    <property type="entry name" value="ARM-like"/>
</dbReference>
<evidence type="ECO:0000313" key="8">
    <source>
        <dbReference type="EMBL" id="THH02532.1"/>
    </source>
</evidence>
<dbReference type="PANTHER" id="PTHR32170:SF3">
    <property type="entry name" value="PROTEASOME ACTIVATOR COMPLEX SUBUNIT 4"/>
    <property type="match status" value="1"/>
</dbReference>
<evidence type="ECO:0000256" key="3">
    <source>
        <dbReference type="ARBA" id="ARBA00022763"/>
    </source>
</evidence>
<evidence type="ECO:0000313" key="9">
    <source>
        <dbReference type="Proteomes" id="UP000309038"/>
    </source>
</evidence>
<keyword evidence="9" id="KW-1185">Reference proteome</keyword>